<evidence type="ECO:0000313" key="1">
    <source>
        <dbReference type="EMBL" id="MDT0687376.1"/>
    </source>
</evidence>
<sequence length="55" mass="6558">MKFDVQYANKFEKVAMVGDEKWENWMTDLMKPSTSAEVKFFEINHASEGQKWIKK</sequence>
<name>A0ABU3DUJ2_9FLAO</name>
<dbReference type="Gene3D" id="3.40.50.10600">
    <property type="entry name" value="SpoIIaa-like domains"/>
    <property type="match status" value="1"/>
</dbReference>
<gene>
    <name evidence="1" type="ORF">RM541_13470</name>
</gene>
<accession>A0ABU3DUJ2</accession>
<protein>
    <submittedName>
        <fullName evidence="1">STAS/SEC14 domain-containing protein</fullName>
    </submittedName>
</protein>
<dbReference type="InterPro" id="IPR038396">
    <property type="entry name" value="SpoIIAA-like_sf"/>
</dbReference>
<keyword evidence="2" id="KW-1185">Reference proteome</keyword>
<organism evidence="1 2">
    <name type="scientific">Autumnicola psychrophila</name>
    <dbReference type="NCBI Taxonomy" id="3075592"/>
    <lineage>
        <taxon>Bacteria</taxon>
        <taxon>Pseudomonadati</taxon>
        <taxon>Bacteroidota</taxon>
        <taxon>Flavobacteriia</taxon>
        <taxon>Flavobacteriales</taxon>
        <taxon>Flavobacteriaceae</taxon>
        <taxon>Autumnicola</taxon>
    </lineage>
</organism>
<proteinExistence type="predicted"/>
<dbReference type="RefSeq" id="WP_311500662.1">
    <property type="nucleotide sequence ID" value="NZ_JAVRHN010000010.1"/>
</dbReference>
<dbReference type="InterPro" id="IPR036513">
    <property type="entry name" value="STAS_dom_sf"/>
</dbReference>
<dbReference type="Proteomes" id="UP001253848">
    <property type="component" value="Unassembled WGS sequence"/>
</dbReference>
<dbReference type="SUPFAM" id="SSF52091">
    <property type="entry name" value="SpoIIaa-like"/>
    <property type="match status" value="1"/>
</dbReference>
<dbReference type="EMBL" id="JAVRHN010000010">
    <property type="protein sequence ID" value="MDT0687376.1"/>
    <property type="molecule type" value="Genomic_DNA"/>
</dbReference>
<evidence type="ECO:0000313" key="2">
    <source>
        <dbReference type="Proteomes" id="UP001253848"/>
    </source>
</evidence>
<reference evidence="1 2" key="1">
    <citation type="submission" date="2023-09" db="EMBL/GenBank/DDBJ databases">
        <authorList>
            <person name="Rey-Velasco X."/>
        </authorList>
    </citation>
    <scope>NUCLEOTIDE SEQUENCE [LARGE SCALE GENOMIC DNA]</scope>
    <source>
        <strain evidence="1 2">F225</strain>
    </source>
</reference>
<comment type="caution">
    <text evidence="1">The sequence shown here is derived from an EMBL/GenBank/DDBJ whole genome shotgun (WGS) entry which is preliminary data.</text>
</comment>
<dbReference type="Pfam" id="PF11964">
    <property type="entry name" value="SpoIIAA-like"/>
    <property type="match status" value="1"/>
</dbReference>
<dbReference type="InterPro" id="IPR021866">
    <property type="entry name" value="SpoIIAA-like"/>
</dbReference>